<dbReference type="InterPro" id="IPR036935">
    <property type="entry name" value="Ribosomal_bL9_N_sf"/>
</dbReference>
<dbReference type="GO" id="GO:0003735">
    <property type="term" value="F:structural constituent of ribosome"/>
    <property type="evidence" value="ECO:0007669"/>
    <property type="project" value="InterPro"/>
</dbReference>
<comment type="function">
    <text evidence="7">Binds to the 23S rRNA.</text>
</comment>
<dbReference type="InterPro" id="IPR009027">
    <property type="entry name" value="Ribosomal_bL9/RNase_H1_N"/>
</dbReference>
<dbReference type="AlphaFoldDB" id="B6BU56"/>
<dbReference type="SUPFAM" id="SSF55658">
    <property type="entry name" value="L9 N-domain-like"/>
    <property type="match status" value="1"/>
</dbReference>
<dbReference type="Gene3D" id="3.40.5.10">
    <property type="entry name" value="Ribosomal protein L9, N-terminal domain"/>
    <property type="match status" value="1"/>
</dbReference>
<keyword evidence="5 7" id="KW-0687">Ribonucleoprotein</keyword>
<gene>
    <name evidence="7 10" type="primary">rplI</name>
    <name evidence="10" type="ORF">KB13_936</name>
</gene>
<dbReference type="Pfam" id="PF03948">
    <property type="entry name" value="Ribosomal_L9_C"/>
    <property type="match status" value="1"/>
</dbReference>
<dbReference type="InterPro" id="IPR036791">
    <property type="entry name" value="Ribosomal_bL9_C_sf"/>
</dbReference>
<accession>B6BU56</accession>
<protein>
    <recommendedName>
        <fullName evidence="6 7">Large ribosomal subunit protein bL9</fullName>
    </recommendedName>
</protein>
<evidence type="ECO:0000256" key="7">
    <source>
        <dbReference type="HAMAP-Rule" id="MF_00503"/>
    </source>
</evidence>
<dbReference type="STRING" id="314607.KB13_936"/>
<evidence type="ECO:0000256" key="2">
    <source>
        <dbReference type="ARBA" id="ARBA00022730"/>
    </source>
</evidence>
<keyword evidence="3 7" id="KW-0694">RNA-binding</keyword>
<keyword evidence="8" id="KW-0175">Coiled coil</keyword>
<dbReference type="GO" id="GO:0019843">
    <property type="term" value="F:rRNA binding"/>
    <property type="evidence" value="ECO:0007669"/>
    <property type="project" value="UniProtKB-UniRule"/>
</dbReference>
<dbReference type="eggNOG" id="COG0359">
    <property type="taxonomic scope" value="Bacteria"/>
</dbReference>
<evidence type="ECO:0000256" key="8">
    <source>
        <dbReference type="SAM" id="Coils"/>
    </source>
</evidence>
<evidence type="ECO:0000256" key="3">
    <source>
        <dbReference type="ARBA" id="ARBA00022884"/>
    </source>
</evidence>
<reference evidence="11" key="1">
    <citation type="journal article" date="2012" name="Stand. Genomic Sci.">
        <title>Genome sequence of strain HIMB624, a cultured representative from the OM43 clade of marine Betaproteobacteria.</title>
        <authorList>
            <person name="Huggett M.J."/>
            <person name="Hayakawa D.H."/>
            <person name="Rappe M.S."/>
        </authorList>
    </citation>
    <scope>NUCLEOTIDE SEQUENCE [LARGE SCALE GENOMIC DNA]</scope>
    <source>
        <strain evidence="11">KB13</strain>
    </source>
</reference>
<dbReference type="Proteomes" id="UP000004188">
    <property type="component" value="Unassembled WGS sequence"/>
</dbReference>
<dbReference type="EMBL" id="DS995299">
    <property type="protein sequence ID" value="EDZ64804.1"/>
    <property type="molecule type" value="Genomic_DNA"/>
</dbReference>
<keyword evidence="2 7" id="KW-0699">rRNA-binding</keyword>
<evidence type="ECO:0000259" key="9">
    <source>
        <dbReference type="PROSITE" id="PS00651"/>
    </source>
</evidence>
<dbReference type="PANTHER" id="PTHR21368">
    <property type="entry name" value="50S RIBOSOMAL PROTEIN L9"/>
    <property type="match status" value="1"/>
</dbReference>
<dbReference type="NCBIfam" id="TIGR00158">
    <property type="entry name" value="L9"/>
    <property type="match status" value="1"/>
</dbReference>
<dbReference type="GO" id="GO:1990904">
    <property type="term" value="C:ribonucleoprotein complex"/>
    <property type="evidence" value="ECO:0007669"/>
    <property type="project" value="UniProtKB-KW"/>
</dbReference>
<dbReference type="HOGENOM" id="CLU_078938_4_1_4"/>
<dbReference type="InterPro" id="IPR020594">
    <property type="entry name" value="Ribosomal_bL9_bac/chp"/>
</dbReference>
<dbReference type="Pfam" id="PF01281">
    <property type="entry name" value="Ribosomal_L9_N"/>
    <property type="match status" value="1"/>
</dbReference>
<dbReference type="InterPro" id="IPR020069">
    <property type="entry name" value="Ribosomal_bL9_C"/>
</dbReference>
<proteinExistence type="inferred from homology"/>
<dbReference type="Gene3D" id="3.10.430.100">
    <property type="entry name" value="Ribosomal protein L9, C-terminal domain"/>
    <property type="match status" value="1"/>
</dbReference>
<evidence type="ECO:0000256" key="4">
    <source>
        <dbReference type="ARBA" id="ARBA00022980"/>
    </source>
</evidence>
<keyword evidence="4 7" id="KW-0689">Ribosomal protein</keyword>
<dbReference type="GO" id="GO:0005840">
    <property type="term" value="C:ribosome"/>
    <property type="evidence" value="ECO:0007669"/>
    <property type="project" value="UniProtKB-KW"/>
</dbReference>
<comment type="similarity">
    <text evidence="1 7">Belongs to the bacterial ribosomal protein bL9 family.</text>
</comment>
<evidence type="ECO:0000256" key="1">
    <source>
        <dbReference type="ARBA" id="ARBA00010605"/>
    </source>
</evidence>
<dbReference type="GO" id="GO:0006412">
    <property type="term" value="P:translation"/>
    <property type="evidence" value="ECO:0007669"/>
    <property type="project" value="UniProtKB-UniRule"/>
</dbReference>
<evidence type="ECO:0000256" key="6">
    <source>
        <dbReference type="ARBA" id="ARBA00035292"/>
    </source>
</evidence>
<dbReference type="PROSITE" id="PS00651">
    <property type="entry name" value="RIBOSOMAL_L9"/>
    <property type="match status" value="1"/>
</dbReference>
<keyword evidence="11" id="KW-1185">Reference proteome</keyword>
<dbReference type="InterPro" id="IPR020070">
    <property type="entry name" value="Ribosomal_bL9_N"/>
</dbReference>
<name>B6BU56_9PROT</name>
<sequence length="150" mass="16260">MQVILLEKIANLGNLGDVVKVKDGYGRNFLIPQGKAKRATESNMAEFEAKKAEFEKQQAALLKSAQDRAKKLDGFTLQVTQKAGVDGKLFGSVTNFDIAEELVKAGHEVTKSEIRMPDGPLKIVGDHKVSIALHADVVVEITVSVLGETE</sequence>
<dbReference type="InterPro" id="IPR000244">
    <property type="entry name" value="Ribosomal_bL9"/>
</dbReference>
<feature type="coiled-coil region" evidence="8">
    <location>
        <begin position="37"/>
        <end position="64"/>
    </location>
</feature>
<dbReference type="HAMAP" id="MF_00503">
    <property type="entry name" value="Ribosomal_bL9"/>
    <property type="match status" value="1"/>
</dbReference>
<evidence type="ECO:0000256" key="5">
    <source>
        <dbReference type="ARBA" id="ARBA00023274"/>
    </source>
</evidence>
<organism evidence="10 11">
    <name type="scientific">beta proteobacterium KB13</name>
    <dbReference type="NCBI Taxonomy" id="314607"/>
    <lineage>
        <taxon>Bacteria</taxon>
        <taxon>Pseudomonadati</taxon>
        <taxon>Pseudomonadota</taxon>
        <taxon>Betaproteobacteria</taxon>
        <taxon>Nitrosomonadales</taxon>
        <taxon>OM43 clade</taxon>
    </lineage>
</organism>
<evidence type="ECO:0000313" key="11">
    <source>
        <dbReference type="Proteomes" id="UP000004188"/>
    </source>
</evidence>
<dbReference type="SUPFAM" id="SSF55653">
    <property type="entry name" value="Ribosomal protein L9 C-domain"/>
    <property type="match status" value="1"/>
</dbReference>
<feature type="domain" description="Ribosomal protein L9" evidence="9">
    <location>
        <begin position="13"/>
        <end position="40"/>
    </location>
</feature>
<evidence type="ECO:0000313" key="10">
    <source>
        <dbReference type="EMBL" id="EDZ64804.1"/>
    </source>
</evidence>